<comment type="caution">
    <text evidence="3">The sequence shown here is derived from an EMBL/GenBank/DDBJ whole genome shotgun (WGS) entry which is preliminary data.</text>
</comment>
<dbReference type="PANTHER" id="PTHR39607:SF2">
    <property type="entry name" value="BZIP DOMAIN-CONTAINING PROTEIN"/>
    <property type="match status" value="1"/>
</dbReference>
<evidence type="ECO:0000313" key="4">
    <source>
        <dbReference type="Proteomes" id="UP001174936"/>
    </source>
</evidence>
<organism evidence="3 4">
    <name type="scientific">Cercophora newfieldiana</name>
    <dbReference type="NCBI Taxonomy" id="92897"/>
    <lineage>
        <taxon>Eukaryota</taxon>
        <taxon>Fungi</taxon>
        <taxon>Dikarya</taxon>
        <taxon>Ascomycota</taxon>
        <taxon>Pezizomycotina</taxon>
        <taxon>Sordariomycetes</taxon>
        <taxon>Sordariomycetidae</taxon>
        <taxon>Sordariales</taxon>
        <taxon>Lasiosphaeriaceae</taxon>
        <taxon>Cercophora</taxon>
    </lineage>
</organism>
<feature type="domain" description="BZIP" evidence="2">
    <location>
        <begin position="44"/>
        <end position="59"/>
    </location>
</feature>
<dbReference type="AlphaFoldDB" id="A0AA39YH09"/>
<name>A0AA39YH09_9PEZI</name>
<evidence type="ECO:0000259" key="2">
    <source>
        <dbReference type="PROSITE" id="PS00036"/>
    </source>
</evidence>
<feature type="region of interest" description="Disordered" evidence="1">
    <location>
        <begin position="1"/>
        <end position="138"/>
    </location>
</feature>
<evidence type="ECO:0000313" key="3">
    <source>
        <dbReference type="EMBL" id="KAK0652209.1"/>
    </source>
</evidence>
<gene>
    <name evidence="3" type="ORF">B0T16DRAFT_97501</name>
</gene>
<feature type="region of interest" description="Disordered" evidence="1">
    <location>
        <begin position="165"/>
        <end position="207"/>
    </location>
</feature>
<dbReference type="PANTHER" id="PTHR39607">
    <property type="entry name" value="XANTHOCILLIN BIOSYNTHESIS CLUSTER TRANSCRIPTION FACTOR XANC-RELATED"/>
    <property type="match status" value="1"/>
</dbReference>
<feature type="compositionally biased region" description="Low complexity" evidence="1">
    <location>
        <begin position="117"/>
        <end position="129"/>
    </location>
</feature>
<sequence length="207" mass="22278">MSSSSSRSSRHHHQSSSSSSSKKEKDKSKTKSDDWTEITEPEERRRIQNRIAQRKFREKAREQKDRAQRDAQNQQYASGSYEIPSPSKLPRDGGELSGLPWGGMDMQHVMNRGHAASSGGSPQGTRTGTGSRGARDVITTTGVGNPYFLSPYGGGYAPAAATGYYTSTGSTAGDGGSSGDDPYYGVGDGGTDESSPYYYDYDFDQGA</sequence>
<reference evidence="3" key="1">
    <citation type="submission" date="2023-06" db="EMBL/GenBank/DDBJ databases">
        <title>Genome-scale phylogeny and comparative genomics of the fungal order Sordariales.</title>
        <authorList>
            <consortium name="Lawrence Berkeley National Laboratory"/>
            <person name="Hensen N."/>
            <person name="Bonometti L."/>
            <person name="Westerberg I."/>
            <person name="Brannstrom I.O."/>
            <person name="Guillou S."/>
            <person name="Cros-Aarteil S."/>
            <person name="Calhoun S."/>
            <person name="Haridas S."/>
            <person name="Kuo A."/>
            <person name="Mondo S."/>
            <person name="Pangilinan J."/>
            <person name="Riley R."/>
            <person name="Labutti K."/>
            <person name="Andreopoulos B."/>
            <person name="Lipzen A."/>
            <person name="Chen C."/>
            <person name="Yanf M."/>
            <person name="Daum C."/>
            <person name="Ng V."/>
            <person name="Clum A."/>
            <person name="Steindorff A."/>
            <person name="Ohm R."/>
            <person name="Martin F."/>
            <person name="Silar P."/>
            <person name="Natvig D."/>
            <person name="Lalanne C."/>
            <person name="Gautier V."/>
            <person name="Ament-Velasquez S.L."/>
            <person name="Kruys A."/>
            <person name="Hutchinson M.I."/>
            <person name="Powell A.J."/>
            <person name="Barry K."/>
            <person name="Miller A.N."/>
            <person name="Grigoriev I.V."/>
            <person name="Debuchy R."/>
            <person name="Gladieux P."/>
            <person name="Thoren M.H."/>
            <person name="Johannesson H."/>
        </authorList>
    </citation>
    <scope>NUCLEOTIDE SEQUENCE</scope>
    <source>
        <strain evidence="3">SMH2532-1</strain>
    </source>
</reference>
<dbReference type="PROSITE" id="PS00036">
    <property type="entry name" value="BZIP_BASIC"/>
    <property type="match status" value="1"/>
</dbReference>
<dbReference type="InterPro" id="IPR004827">
    <property type="entry name" value="bZIP"/>
</dbReference>
<protein>
    <recommendedName>
        <fullName evidence="2">BZIP domain-containing protein</fullName>
    </recommendedName>
</protein>
<evidence type="ECO:0000256" key="1">
    <source>
        <dbReference type="SAM" id="MobiDB-lite"/>
    </source>
</evidence>
<dbReference type="InterPro" id="IPR052635">
    <property type="entry name" value="Sec_Metab_Biosynth_Reg"/>
</dbReference>
<proteinExistence type="predicted"/>
<accession>A0AA39YH09</accession>
<dbReference type="EMBL" id="JAULSV010000002">
    <property type="protein sequence ID" value="KAK0652209.1"/>
    <property type="molecule type" value="Genomic_DNA"/>
</dbReference>
<feature type="compositionally biased region" description="Basic and acidic residues" evidence="1">
    <location>
        <begin position="21"/>
        <end position="34"/>
    </location>
</feature>
<dbReference type="Proteomes" id="UP001174936">
    <property type="component" value="Unassembled WGS sequence"/>
</dbReference>
<dbReference type="GO" id="GO:0003700">
    <property type="term" value="F:DNA-binding transcription factor activity"/>
    <property type="evidence" value="ECO:0007669"/>
    <property type="project" value="InterPro"/>
</dbReference>
<feature type="compositionally biased region" description="Basic and acidic residues" evidence="1">
    <location>
        <begin position="59"/>
        <end position="69"/>
    </location>
</feature>
<dbReference type="CDD" id="cd14688">
    <property type="entry name" value="bZIP_YAP"/>
    <property type="match status" value="1"/>
</dbReference>
<keyword evidence="4" id="KW-1185">Reference proteome</keyword>